<organism evidence="2 3">
    <name type="scientific">Subtercola frigoramans</name>
    <dbReference type="NCBI Taxonomy" id="120298"/>
    <lineage>
        <taxon>Bacteria</taxon>
        <taxon>Bacillati</taxon>
        <taxon>Actinomycetota</taxon>
        <taxon>Actinomycetes</taxon>
        <taxon>Micrococcales</taxon>
        <taxon>Microbacteriaceae</taxon>
        <taxon>Subtercola</taxon>
    </lineage>
</organism>
<evidence type="ECO:0000313" key="3">
    <source>
        <dbReference type="Proteomes" id="UP000776164"/>
    </source>
</evidence>
<feature type="region of interest" description="Disordered" evidence="1">
    <location>
        <begin position="1"/>
        <end position="21"/>
    </location>
</feature>
<proteinExistence type="predicted"/>
<accession>A0ABS2L8U5</accession>
<name>A0ABS2L8U5_9MICO</name>
<dbReference type="EMBL" id="JAFBBU010000001">
    <property type="protein sequence ID" value="MBM7473516.1"/>
    <property type="molecule type" value="Genomic_DNA"/>
</dbReference>
<evidence type="ECO:0000313" key="2">
    <source>
        <dbReference type="EMBL" id="MBM7473516.1"/>
    </source>
</evidence>
<dbReference type="Proteomes" id="UP000776164">
    <property type="component" value="Unassembled WGS sequence"/>
</dbReference>
<reference evidence="2 3" key="1">
    <citation type="submission" date="2021-01" db="EMBL/GenBank/DDBJ databases">
        <title>Sequencing the genomes of 1000 actinobacteria strains.</title>
        <authorList>
            <person name="Klenk H.-P."/>
        </authorList>
    </citation>
    <scope>NUCLEOTIDE SEQUENCE [LARGE SCALE GENOMIC DNA]</scope>
    <source>
        <strain evidence="2 3">DSM 13057</strain>
    </source>
</reference>
<keyword evidence="3" id="KW-1185">Reference proteome</keyword>
<sequence length="190" mass="20776">MASATSYPMPDFGPSPAPAALSSNEIEAIRKAEQDAAWQRVAETYPSVVRPPDSFDSYLTDQAASDERERCYRANDVPVETATNKAGDQVALGASPITPAQAVSAFSCESRFRTQPSAPPTRDQLGYLYDYLTRFLAPCYTANGFDNPPPPSREDFVKRWPDQDWYPSFGDAPMGTDHEEAVMTACPGPP</sequence>
<evidence type="ECO:0000256" key="1">
    <source>
        <dbReference type="SAM" id="MobiDB-lite"/>
    </source>
</evidence>
<protein>
    <submittedName>
        <fullName evidence="2">Uncharacterized protein</fullName>
    </submittedName>
</protein>
<comment type="caution">
    <text evidence="2">The sequence shown here is derived from an EMBL/GenBank/DDBJ whole genome shotgun (WGS) entry which is preliminary data.</text>
</comment>
<gene>
    <name evidence="2" type="ORF">JOE66_003150</name>
</gene>